<keyword evidence="1 5" id="KW-1003">Cell membrane</keyword>
<feature type="transmembrane region" description="Helical" evidence="5">
    <location>
        <begin position="35"/>
        <end position="54"/>
    </location>
</feature>
<keyword evidence="7" id="KW-1185">Reference proteome</keyword>
<dbReference type="PANTHER" id="PTHR36116">
    <property type="entry name" value="UPF0060 MEMBRANE PROTEIN YNFA"/>
    <property type="match status" value="1"/>
</dbReference>
<sequence>MSKLLVIGTLFVLAGLCEIGGGYLVWGWMREHKPVAWALGGAVVLALYGVVAALQPIPEFGRVYAAYGGVFIALALAWGVFVDGFRPDRYDLLGATICITGVLVMILPTRG</sequence>
<evidence type="ECO:0000256" key="4">
    <source>
        <dbReference type="ARBA" id="ARBA00023136"/>
    </source>
</evidence>
<organism evidence="6 7">
    <name type="scientific">Rubrobacter tropicus</name>
    <dbReference type="NCBI Taxonomy" id="2653851"/>
    <lineage>
        <taxon>Bacteria</taxon>
        <taxon>Bacillati</taxon>
        <taxon>Actinomycetota</taxon>
        <taxon>Rubrobacteria</taxon>
        <taxon>Rubrobacterales</taxon>
        <taxon>Rubrobacteraceae</taxon>
        <taxon>Rubrobacter</taxon>
    </lineage>
</organism>
<comment type="similarity">
    <text evidence="5">Belongs to the UPF0060 family.</text>
</comment>
<name>A0A6G8QBW1_9ACTN</name>
<dbReference type="Proteomes" id="UP000501452">
    <property type="component" value="Chromosome"/>
</dbReference>
<keyword evidence="4 5" id="KW-0472">Membrane</keyword>
<evidence type="ECO:0000313" key="6">
    <source>
        <dbReference type="EMBL" id="QIN83994.1"/>
    </source>
</evidence>
<dbReference type="NCBIfam" id="NF002586">
    <property type="entry name" value="PRK02237.1"/>
    <property type="match status" value="1"/>
</dbReference>
<proteinExistence type="inferred from homology"/>
<evidence type="ECO:0000256" key="3">
    <source>
        <dbReference type="ARBA" id="ARBA00022989"/>
    </source>
</evidence>
<dbReference type="HAMAP" id="MF_00010">
    <property type="entry name" value="UPF0060"/>
    <property type="match status" value="1"/>
</dbReference>
<evidence type="ECO:0000256" key="5">
    <source>
        <dbReference type="HAMAP-Rule" id="MF_00010"/>
    </source>
</evidence>
<dbReference type="InterPro" id="IPR037185">
    <property type="entry name" value="EmrE-like"/>
</dbReference>
<dbReference type="GO" id="GO:0005886">
    <property type="term" value="C:plasma membrane"/>
    <property type="evidence" value="ECO:0007669"/>
    <property type="project" value="UniProtKB-SubCell"/>
</dbReference>
<gene>
    <name evidence="6" type="ORF">GBA63_16085</name>
</gene>
<evidence type="ECO:0000313" key="7">
    <source>
        <dbReference type="Proteomes" id="UP000501452"/>
    </source>
</evidence>
<dbReference type="KEGG" id="rub:GBA63_16085"/>
<feature type="transmembrane region" description="Helical" evidence="5">
    <location>
        <begin position="61"/>
        <end position="80"/>
    </location>
</feature>
<evidence type="ECO:0000256" key="2">
    <source>
        <dbReference type="ARBA" id="ARBA00022692"/>
    </source>
</evidence>
<keyword evidence="2 5" id="KW-0812">Transmembrane</keyword>
<evidence type="ECO:0000256" key="1">
    <source>
        <dbReference type="ARBA" id="ARBA00022475"/>
    </source>
</evidence>
<dbReference type="PANTHER" id="PTHR36116:SF1">
    <property type="entry name" value="UPF0060 MEMBRANE PROTEIN YNFA"/>
    <property type="match status" value="1"/>
</dbReference>
<dbReference type="EMBL" id="CP045119">
    <property type="protein sequence ID" value="QIN83994.1"/>
    <property type="molecule type" value="Genomic_DNA"/>
</dbReference>
<keyword evidence="3 5" id="KW-1133">Transmembrane helix</keyword>
<reference evidence="6 7" key="1">
    <citation type="submission" date="2019-10" db="EMBL/GenBank/DDBJ databases">
        <title>Rubrobacter sp nov SCSIO 52090 isolated from a deep-sea sediment in the South China Sea.</title>
        <authorList>
            <person name="Chen R.W."/>
        </authorList>
    </citation>
    <scope>NUCLEOTIDE SEQUENCE [LARGE SCALE GENOMIC DNA]</scope>
    <source>
        <strain evidence="6 7">SCSIO 52909</strain>
    </source>
</reference>
<accession>A0A6G8QBW1</accession>
<dbReference type="SUPFAM" id="SSF103481">
    <property type="entry name" value="Multidrug resistance efflux transporter EmrE"/>
    <property type="match status" value="1"/>
</dbReference>
<dbReference type="Pfam" id="PF02694">
    <property type="entry name" value="UPF0060"/>
    <property type="match status" value="1"/>
</dbReference>
<feature type="transmembrane region" description="Helical" evidence="5">
    <location>
        <begin position="92"/>
        <end position="109"/>
    </location>
</feature>
<dbReference type="InterPro" id="IPR003844">
    <property type="entry name" value="UPF0060"/>
</dbReference>
<dbReference type="AlphaFoldDB" id="A0A6G8QBW1"/>
<protein>
    <submittedName>
        <fullName evidence="6">YnfA family protein</fullName>
    </submittedName>
</protein>
<comment type="subcellular location">
    <subcellularLocation>
        <location evidence="5">Cell membrane</location>
        <topology evidence="5">Multi-pass membrane protein</topology>
    </subcellularLocation>
</comment>